<dbReference type="SUPFAM" id="SSF53474">
    <property type="entry name" value="alpha/beta-Hydrolases"/>
    <property type="match status" value="1"/>
</dbReference>
<dbReference type="CDD" id="cd00519">
    <property type="entry name" value="Lipase_3"/>
    <property type="match status" value="1"/>
</dbReference>
<organism evidence="2 3">
    <name type="scientific">Paludisphaera borealis</name>
    <dbReference type="NCBI Taxonomy" id="1387353"/>
    <lineage>
        <taxon>Bacteria</taxon>
        <taxon>Pseudomonadati</taxon>
        <taxon>Planctomycetota</taxon>
        <taxon>Planctomycetia</taxon>
        <taxon>Isosphaerales</taxon>
        <taxon>Isosphaeraceae</taxon>
        <taxon>Paludisphaera</taxon>
    </lineage>
</organism>
<gene>
    <name evidence="2" type="ORF">BSF38_00950</name>
</gene>
<dbReference type="KEGG" id="pbor:BSF38_00950"/>
<proteinExistence type="predicted"/>
<dbReference type="Pfam" id="PF01764">
    <property type="entry name" value="Lipase_3"/>
    <property type="match status" value="1"/>
</dbReference>
<feature type="domain" description="Fungal lipase-type" evidence="1">
    <location>
        <begin position="142"/>
        <end position="248"/>
    </location>
</feature>
<dbReference type="GO" id="GO:0006629">
    <property type="term" value="P:lipid metabolic process"/>
    <property type="evidence" value="ECO:0007669"/>
    <property type="project" value="InterPro"/>
</dbReference>
<keyword evidence="3" id="KW-1185">Reference proteome</keyword>
<dbReference type="AlphaFoldDB" id="A0A1U7CKU0"/>
<dbReference type="STRING" id="1387353.BSF38_00950"/>
<dbReference type="InterPro" id="IPR002921">
    <property type="entry name" value="Fungal_lipase-type"/>
</dbReference>
<dbReference type="EMBL" id="CP019082">
    <property type="protein sequence ID" value="APW59526.1"/>
    <property type="molecule type" value="Genomic_DNA"/>
</dbReference>
<evidence type="ECO:0000313" key="2">
    <source>
        <dbReference type="EMBL" id="APW59526.1"/>
    </source>
</evidence>
<dbReference type="InterPro" id="IPR029058">
    <property type="entry name" value="AB_hydrolase_fold"/>
</dbReference>
<dbReference type="Proteomes" id="UP000186309">
    <property type="component" value="Chromosome"/>
</dbReference>
<dbReference type="InterPro" id="IPR051218">
    <property type="entry name" value="Sec_MonoDiacylglyc_Lipase"/>
</dbReference>
<protein>
    <recommendedName>
        <fullName evidence="1">Fungal lipase-type domain-containing protein</fullName>
    </recommendedName>
</protein>
<name>A0A1U7CKU0_9BACT</name>
<dbReference type="PANTHER" id="PTHR45856">
    <property type="entry name" value="ALPHA/BETA-HYDROLASES SUPERFAMILY PROTEIN"/>
    <property type="match status" value="1"/>
</dbReference>
<evidence type="ECO:0000259" key="1">
    <source>
        <dbReference type="Pfam" id="PF01764"/>
    </source>
</evidence>
<evidence type="ECO:0000313" key="3">
    <source>
        <dbReference type="Proteomes" id="UP000186309"/>
    </source>
</evidence>
<accession>A0A1U7CKU0</accession>
<sequence>MLPLRPPPKETIEGLLPPPPDFPCFAHSDVVPFQPTALVSSVSATGSFQDVNAWWLADASLLVYGDAPSVKSRFNQSPLPGLGFSIDWIHDGDDIRGMVLSADDALVIVFRGTKLQLPGISSTNPPSIVDLILGNEDLKIDSRFLPAASRAGGLVHSGFLEAFARISDRLDAVVKTRSSEQKLWLAGHSLGGALAVLALAHLADDGPIEGVYTYGCPRVGDRAFVDSLPPCVHRRFVHREDVIAKLPPSWPFAYVDAGEFQAVPDVSPRALLSDLNQSFSNLATALKRSIEQKRLDVGAVPFSIGGLADHAPVYYATLLWNALAQGLNPD</sequence>
<dbReference type="OrthoDB" id="5522031at2"/>
<dbReference type="RefSeq" id="WP_076343695.1">
    <property type="nucleotide sequence ID" value="NZ_CP019082.1"/>
</dbReference>
<reference evidence="3" key="1">
    <citation type="submission" date="2016-12" db="EMBL/GenBank/DDBJ databases">
        <title>Comparative genomics of four Isosphaeraceae planctomycetes: a common pool of plasmids and glycoside hydrolase genes.</title>
        <authorList>
            <person name="Ivanova A."/>
        </authorList>
    </citation>
    <scope>NUCLEOTIDE SEQUENCE [LARGE SCALE GENOMIC DNA]</scope>
    <source>
        <strain evidence="3">PX4</strain>
    </source>
</reference>
<dbReference type="PANTHER" id="PTHR45856:SF24">
    <property type="entry name" value="FUNGAL LIPASE-LIKE DOMAIN-CONTAINING PROTEIN"/>
    <property type="match status" value="1"/>
</dbReference>
<dbReference type="Gene3D" id="3.40.50.1820">
    <property type="entry name" value="alpha/beta hydrolase"/>
    <property type="match status" value="1"/>
</dbReference>